<keyword evidence="2" id="KW-1185">Reference proteome</keyword>
<evidence type="ECO:0000313" key="1">
    <source>
        <dbReference type="EMBL" id="SMB95210.1"/>
    </source>
</evidence>
<dbReference type="RefSeq" id="WP_084049940.1">
    <property type="nucleotide sequence ID" value="NZ_FWWU01000009.1"/>
</dbReference>
<dbReference type="Proteomes" id="UP000192582">
    <property type="component" value="Unassembled WGS sequence"/>
</dbReference>
<dbReference type="STRING" id="695939.SAMN00790413_02741"/>
<name>A0A1W1VPQ4_9DEIO</name>
<sequence length="227" mass="25092">MSRTLNRYVTLGLPRYERLEMAAERRTPLMDRAAQLEREGFSREEAEYPAVKGRNDVGLTNRQLPGDIFTTPLGVANRAAPGVGGSDVAVVRADQMTLTNPTQLYEANARRDQVFAADVRVAARASFLSGPDSSKGWARAWLWRFALREGQGRQTPQLSPNEIKRARLLLTGQARNRGMCTSERDVALFLDVRWTPTPTSTIPGGAPASAEQRRFLNTPGSFFCPGL</sequence>
<proteinExistence type="predicted"/>
<evidence type="ECO:0000313" key="2">
    <source>
        <dbReference type="Proteomes" id="UP000192582"/>
    </source>
</evidence>
<reference evidence="1 2" key="1">
    <citation type="submission" date="2017-04" db="EMBL/GenBank/DDBJ databases">
        <authorList>
            <person name="Afonso C.L."/>
            <person name="Miller P.J."/>
            <person name="Scott M.A."/>
            <person name="Spackman E."/>
            <person name="Goraichik I."/>
            <person name="Dimitrov K.M."/>
            <person name="Suarez D.L."/>
            <person name="Swayne D.E."/>
        </authorList>
    </citation>
    <scope>NUCLEOTIDE SEQUENCE [LARGE SCALE GENOMIC DNA]</scope>
    <source>
        <strain evidence="1 2">KR-140</strain>
    </source>
</reference>
<organism evidence="1 2">
    <name type="scientific">Deinococcus hopiensis KR-140</name>
    <dbReference type="NCBI Taxonomy" id="695939"/>
    <lineage>
        <taxon>Bacteria</taxon>
        <taxon>Thermotogati</taxon>
        <taxon>Deinococcota</taxon>
        <taxon>Deinococci</taxon>
        <taxon>Deinococcales</taxon>
        <taxon>Deinococcaceae</taxon>
        <taxon>Deinococcus</taxon>
    </lineage>
</organism>
<accession>A0A1W1VPQ4</accession>
<protein>
    <submittedName>
        <fullName evidence="1">Uncharacterized protein</fullName>
    </submittedName>
</protein>
<dbReference type="AlphaFoldDB" id="A0A1W1VPQ4"/>
<gene>
    <name evidence="1" type="ORF">SAMN00790413_02741</name>
</gene>
<dbReference type="EMBL" id="FWWU01000009">
    <property type="protein sequence ID" value="SMB95210.1"/>
    <property type="molecule type" value="Genomic_DNA"/>
</dbReference>